<dbReference type="InterPro" id="IPR027417">
    <property type="entry name" value="P-loop_NTPase"/>
</dbReference>
<dbReference type="Pfam" id="PF07728">
    <property type="entry name" value="AAA_5"/>
    <property type="match status" value="1"/>
</dbReference>
<dbReference type="Pfam" id="PF23870">
    <property type="entry name" value="DUF7225"/>
    <property type="match status" value="1"/>
</dbReference>
<dbReference type="GO" id="GO:0005524">
    <property type="term" value="F:ATP binding"/>
    <property type="evidence" value="ECO:0007669"/>
    <property type="project" value="InterPro"/>
</dbReference>
<comment type="caution">
    <text evidence="3">The sequence shown here is derived from an EMBL/GenBank/DDBJ whole genome shotgun (WGS) entry which is preliminary data.</text>
</comment>
<evidence type="ECO:0000259" key="1">
    <source>
        <dbReference type="Pfam" id="PF07728"/>
    </source>
</evidence>
<keyword evidence="4" id="KW-1185">Reference proteome</keyword>
<dbReference type="InterPro" id="IPR052934">
    <property type="entry name" value="Methyl-DNA_Rec/Restrict_Enz"/>
</dbReference>
<evidence type="ECO:0000313" key="3">
    <source>
        <dbReference type="EMBL" id="PVZ64530.1"/>
    </source>
</evidence>
<evidence type="ECO:0000313" key="4">
    <source>
        <dbReference type="Proteomes" id="UP000244906"/>
    </source>
</evidence>
<dbReference type="EMBL" id="QDDL01000012">
    <property type="protein sequence ID" value="PVZ64530.1"/>
    <property type="molecule type" value="Genomic_DNA"/>
</dbReference>
<gene>
    <name evidence="3" type="ORF">DC094_19660</name>
</gene>
<sequence>MAREDFSAMRDFCKGNEGRIYSSTELKDALKHRIDKASVKPSDYCYNRAYKTTPFTMLIFEYVDGQYRFLGEDYPYSGKIFQKPKGKSEKVVGQWVDGKFELEDWNAFLNISRSHPKCSVTKLVGEKPTINLDESEETLPMNQVNVPLNQILYGPPGTGKTYHTVQAAVTAIDQKQPLQMPRDALKARYDELTDSQQIRFVTFHQSFGYEEFVQGLRATTDDAGQISYQVKDGVFKQICDAARADADQRYVLIIDEINRGNISKIFGELITLIETSKRTGTDAQPNLEALALQLPYSDSDELFTVPDNLYLIGTMNTADRSLAMMDTALRRRFDFKEMMPEPALLKGVVVKNIQLDQLLSTLNQRIEVLYDREHTLGHAFFMPVKEKLQSGTEQAAFEILCSVFQNKVIPLLEEYFFEDWQKIRLVLGDNQKRDPSQQFISAKKINDYRALFGSSYEQDNYAQEQYQYQVNSLTFANPAAYQGIYSKHVSEVADSKAVSEFAA</sequence>
<feature type="domain" description="ATPase dynein-related AAA" evidence="1">
    <location>
        <begin position="151"/>
        <end position="333"/>
    </location>
</feature>
<dbReference type="InterPro" id="IPR055649">
    <property type="entry name" value="DUF7225"/>
</dbReference>
<protein>
    <submittedName>
        <fullName evidence="3">Uncharacterized protein</fullName>
    </submittedName>
</protein>
<reference evidence="3 4" key="1">
    <citation type="submission" date="2018-04" db="EMBL/GenBank/DDBJ databases">
        <title>Thalassorhabdus spongiae gen. nov., sp. nov., isolated from a marine sponge in South-West Iceland.</title>
        <authorList>
            <person name="Knobloch S."/>
            <person name="Daussin A."/>
            <person name="Johannsson R."/>
            <person name="Marteinsson V.T."/>
        </authorList>
    </citation>
    <scope>NUCLEOTIDE SEQUENCE [LARGE SCALE GENOMIC DNA]</scope>
    <source>
        <strain evidence="3 4">Hp12</strain>
    </source>
</reference>
<dbReference type="Proteomes" id="UP000244906">
    <property type="component" value="Unassembled WGS sequence"/>
</dbReference>
<dbReference type="RefSeq" id="WP_116688833.1">
    <property type="nucleotide sequence ID" value="NZ_CAWNYD010000012.1"/>
</dbReference>
<dbReference type="PANTHER" id="PTHR37291:SF1">
    <property type="entry name" value="TYPE IV METHYL-DIRECTED RESTRICTION ENZYME ECOKMCRB SUBUNIT"/>
    <property type="match status" value="1"/>
</dbReference>
<dbReference type="Gene3D" id="3.40.50.300">
    <property type="entry name" value="P-loop containing nucleotide triphosphate hydrolases"/>
    <property type="match status" value="1"/>
</dbReference>
<evidence type="ECO:0000259" key="2">
    <source>
        <dbReference type="Pfam" id="PF23870"/>
    </source>
</evidence>
<feature type="domain" description="DUF7225" evidence="2">
    <location>
        <begin position="8"/>
        <end position="100"/>
    </location>
</feature>
<dbReference type="AlphaFoldDB" id="A0A2V1GW35"/>
<dbReference type="OrthoDB" id="9781481at2"/>
<organism evidence="3 4">
    <name type="scientific">Pelagibaculum spongiae</name>
    <dbReference type="NCBI Taxonomy" id="2080658"/>
    <lineage>
        <taxon>Bacteria</taxon>
        <taxon>Pseudomonadati</taxon>
        <taxon>Pseudomonadota</taxon>
        <taxon>Gammaproteobacteria</taxon>
        <taxon>Oceanospirillales</taxon>
        <taxon>Pelagibaculum</taxon>
    </lineage>
</organism>
<proteinExistence type="predicted"/>
<name>A0A2V1GW35_9GAMM</name>
<accession>A0A2V1GW35</accession>
<dbReference type="GO" id="GO:0016887">
    <property type="term" value="F:ATP hydrolysis activity"/>
    <property type="evidence" value="ECO:0007669"/>
    <property type="project" value="InterPro"/>
</dbReference>
<dbReference type="SUPFAM" id="SSF52540">
    <property type="entry name" value="P-loop containing nucleoside triphosphate hydrolases"/>
    <property type="match status" value="1"/>
</dbReference>
<dbReference type="InterPro" id="IPR011704">
    <property type="entry name" value="ATPase_dyneun-rel_AAA"/>
</dbReference>
<dbReference type="PANTHER" id="PTHR37291">
    <property type="entry name" value="5-METHYLCYTOSINE-SPECIFIC RESTRICTION ENZYME B"/>
    <property type="match status" value="1"/>
</dbReference>